<evidence type="ECO:0000313" key="4">
    <source>
        <dbReference type="Proteomes" id="UP001595867"/>
    </source>
</evidence>
<keyword evidence="2" id="KW-1133">Transmembrane helix</keyword>
<keyword evidence="4" id="KW-1185">Reference proteome</keyword>
<feature type="transmembrane region" description="Helical" evidence="2">
    <location>
        <begin position="73"/>
        <end position="92"/>
    </location>
</feature>
<proteinExistence type="predicted"/>
<accession>A0ABV8J7B3</accession>
<comment type="caution">
    <text evidence="3">The sequence shown here is derived from an EMBL/GenBank/DDBJ whole genome shotgun (WGS) entry which is preliminary data.</text>
</comment>
<evidence type="ECO:0000256" key="2">
    <source>
        <dbReference type="SAM" id="Phobius"/>
    </source>
</evidence>
<gene>
    <name evidence="3" type="ORF">ACFO0C_41225</name>
</gene>
<name>A0ABV8J7B3_9ACTN</name>
<evidence type="ECO:0008006" key="5">
    <source>
        <dbReference type="Google" id="ProtNLM"/>
    </source>
</evidence>
<keyword evidence="2" id="KW-0472">Membrane</keyword>
<feature type="region of interest" description="Disordered" evidence="1">
    <location>
        <begin position="98"/>
        <end position="122"/>
    </location>
</feature>
<protein>
    <recommendedName>
        <fullName evidence="5">LPXTG cell wall anchor domain-containing protein</fullName>
    </recommendedName>
</protein>
<reference evidence="4" key="1">
    <citation type="journal article" date="2019" name="Int. J. Syst. Evol. Microbiol.">
        <title>The Global Catalogue of Microorganisms (GCM) 10K type strain sequencing project: providing services to taxonomists for standard genome sequencing and annotation.</title>
        <authorList>
            <consortium name="The Broad Institute Genomics Platform"/>
            <consortium name="The Broad Institute Genome Sequencing Center for Infectious Disease"/>
            <person name="Wu L."/>
            <person name="Ma J."/>
        </authorList>
    </citation>
    <scope>NUCLEOTIDE SEQUENCE [LARGE SCALE GENOMIC DNA]</scope>
    <source>
        <strain evidence="4">TBRC 5832</strain>
    </source>
</reference>
<dbReference type="RefSeq" id="WP_378072271.1">
    <property type="nucleotide sequence ID" value="NZ_JBHSBL010000028.1"/>
</dbReference>
<organism evidence="3 4">
    <name type="scientific">Actinoplanes subglobosus</name>
    <dbReference type="NCBI Taxonomy" id="1547892"/>
    <lineage>
        <taxon>Bacteria</taxon>
        <taxon>Bacillati</taxon>
        <taxon>Actinomycetota</taxon>
        <taxon>Actinomycetes</taxon>
        <taxon>Micromonosporales</taxon>
        <taxon>Micromonosporaceae</taxon>
        <taxon>Actinoplanes</taxon>
    </lineage>
</organism>
<sequence>MNLLFSIIKNRWAALIVGLILIPLGLVNANSTEQVTCGSQVMHEGDICETTRRGSTTERSFEEQKQNDVTGGYILAGIGGVLLLAGVTQFVVRARRRSSAAAESDATGTTATDNAAAPTTTA</sequence>
<evidence type="ECO:0000256" key="1">
    <source>
        <dbReference type="SAM" id="MobiDB-lite"/>
    </source>
</evidence>
<feature type="compositionally biased region" description="Low complexity" evidence="1">
    <location>
        <begin position="99"/>
        <end position="122"/>
    </location>
</feature>
<evidence type="ECO:0000313" key="3">
    <source>
        <dbReference type="EMBL" id="MFC4071396.1"/>
    </source>
</evidence>
<dbReference type="Proteomes" id="UP001595867">
    <property type="component" value="Unassembled WGS sequence"/>
</dbReference>
<dbReference type="EMBL" id="JBHSBL010000028">
    <property type="protein sequence ID" value="MFC4071396.1"/>
    <property type="molecule type" value="Genomic_DNA"/>
</dbReference>
<keyword evidence="2" id="KW-0812">Transmembrane</keyword>